<evidence type="ECO:0000313" key="2">
    <source>
        <dbReference type="Proteomes" id="UP000256971"/>
    </source>
</evidence>
<reference evidence="1 2" key="1">
    <citation type="submission" date="2018-08" db="EMBL/GenBank/DDBJ databases">
        <title>Complete genome sequence of type strain Thalassospira indica MCCC 1A01103T, isolated from isolated from deep seawater of the Indian Ocean.</title>
        <authorList>
            <person name="Liu Y."/>
        </authorList>
    </citation>
    <scope>NUCLEOTIDE SEQUENCE [LARGE SCALE GENOMIC DNA]</scope>
    <source>
        <strain evidence="1 2">PB8BT</strain>
    </source>
</reference>
<dbReference type="Proteomes" id="UP000256971">
    <property type="component" value="Chromosome"/>
</dbReference>
<dbReference type="Pfam" id="PF07205">
    <property type="entry name" value="DUF1413"/>
    <property type="match status" value="1"/>
</dbReference>
<organism evidence="1 2">
    <name type="scientific">Thalassospira indica</name>
    <dbReference type="NCBI Taxonomy" id="1891279"/>
    <lineage>
        <taxon>Bacteria</taxon>
        <taxon>Pseudomonadati</taxon>
        <taxon>Pseudomonadota</taxon>
        <taxon>Alphaproteobacteria</taxon>
        <taxon>Rhodospirillales</taxon>
        <taxon>Thalassospiraceae</taxon>
        <taxon>Thalassospira</taxon>
    </lineage>
</organism>
<gene>
    <name evidence="1" type="ORF">DY252_16485</name>
</gene>
<dbReference type="EMBL" id="CP031555">
    <property type="protein sequence ID" value="AXO16938.1"/>
    <property type="molecule type" value="Genomic_DNA"/>
</dbReference>
<keyword evidence="2" id="KW-1185">Reference proteome</keyword>
<proteinExistence type="predicted"/>
<sequence length="78" mass="8521">MTQLDLDKLKSTLAARTPGPFHFHEIYGQGWDALYIGDKVKLGHAFLNAVRAGKLPGVIDTGTKKGGGRLYLWKPRGA</sequence>
<protein>
    <submittedName>
        <fullName evidence="1">DUF1413 domain-containing protein</fullName>
    </submittedName>
</protein>
<accession>A0ABM6Y7F3</accession>
<dbReference type="RefSeq" id="WP_064788431.1">
    <property type="nucleotide sequence ID" value="NZ_CP031555.1"/>
</dbReference>
<name>A0ABM6Y7F3_9PROT</name>
<evidence type="ECO:0000313" key="1">
    <source>
        <dbReference type="EMBL" id="AXO16938.1"/>
    </source>
</evidence>
<dbReference type="InterPro" id="IPR010813">
    <property type="entry name" value="DUF1413"/>
</dbReference>